<dbReference type="RefSeq" id="WP_006461436.1">
    <property type="nucleotide sequence ID" value="NZ_AEEC02000002.1"/>
</dbReference>
<dbReference type="Proteomes" id="UP000006772">
    <property type="component" value="Unassembled WGS sequence"/>
</dbReference>
<dbReference type="Gene3D" id="3.90.226.10">
    <property type="entry name" value="2-enoyl-CoA Hydratase, Chain A, domain 1"/>
    <property type="match status" value="1"/>
</dbReference>
<dbReference type="Pfam" id="PF00378">
    <property type="entry name" value="ECH_1"/>
    <property type="match status" value="1"/>
</dbReference>
<proteinExistence type="predicted"/>
<dbReference type="CDD" id="cd06558">
    <property type="entry name" value="crotonase-like"/>
    <property type="match status" value="1"/>
</dbReference>
<organism evidence="1 2">
    <name type="scientific">Herbaspirillum frisingense GSF30</name>
    <dbReference type="NCBI Taxonomy" id="864073"/>
    <lineage>
        <taxon>Bacteria</taxon>
        <taxon>Pseudomonadati</taxon>
        <taxon>Pseudomonadota</taxon>
        <taxon>Betaproteobacteria</taxon>
        <taxon>Burkholderiales</taxon>
        <taxon>Oxalobacteraceae</taxon>
        <taxon>Herbaspirillum</taxon>
    </lineage>
</organism>
<evidence type="ECO:0000313" key="1">
    <source>
        <dbReference type="EMBL" id="EOA06392.1"/>
    </source>
</evidence>
<dbReference type="EMBL" id="AEEC02000002">
    <property type="protein sequence ID" value="EOA06392.1"/>
    <property type="molecule type" value="Genomic_DNA"/>
</dbReference>
<dbReference type="InterPro" id="IPR029045">
    <property type="entry name" value="ClpP/crotonase-like_dom_sf"/>
</dbReference>
<reference evidence="1 2" key="1">
    <citation type="journal article" date="2013" name="Front. Microbiol.">
        <title>The genome of the endophytic bacterium H. frisingense GSF30(T) identifies diverse strategies in the Herbaspirillum genus to interact with plants.</title>
        <authorList>
            <person name="Straub D."/>
            <person name="Rothballer M."/>
            <person name="Hartmann A."/>
            <person name="Ludewig U."/>
        </authorList>
    </citation>
    <scope>NUCLEOTIDE SEQUENCE [LARGE SCALE GENOMIC DNA]</scope>
    <source>
        <strain evidence="1 2">GSF30</strain>
    </source>
</reference>
<name>A0AAI9IHR5_9BURK</name>
<dbReference type="GO" id="GO:0006635">
    <property type="term" value="P:fatty acid beta-oxidation"/>
    <property type="evidence" value="ECO:0007669"/>
    <property type="project" value="TreeGrafter"/>
</dbReference>
<accession>A0AAI9IHR5</accession>
<evidence type="ECO:0000313" key="2">
    <source>
        <dbReference type="Proteomes" id="UP000006772"/>
    </source>
</evidence>
<dbReference type="InterPro" id="IPR001753">
    <property type="entry name" value="Enoyl-CoA_hydra/iso"/>
</dbReference>
<dbReference type="PANTHER" id="PTHR11941:SF54">
    <property type="entry name" value="ENOYL-COA HYDRATASE, MITOCHONDRIAL"/>
    <property type="match status" value="1"/>
</dbReference>
<dbReference type="SUPFAM" id="SSF52096">
    <property type="entry name" value="ClpP/crotonase"/>
    <property type="match status" value="1"/>
</dbReference>
<dbReference type="GO" id="GO:0003824">
    <property type="term" value="F:catalytic activity"/>
    <property type="evidence" value="ECO:0007669"/>
    <property type="project" value="UniProtKB-ARBA"/>
</dbReference>
<protein>
    <submittedName>
        <fullName evidence="1">Enoyl-CoA hydratase/isomerase</fullName>
    </submittedName>
</protein>
<gene>
    <name evidence="1" type="ORF">HFRIS_001494</name>
</gene>
<dbReference type="AlphaFoldDB" id="A0AAI9IHR5"/>
<comment type="caution">
    <text evidence="1">The sequence shown here is derived from an EMBL/GenBank/DDBJ whole genome shotgun (WGS) entry which is preliminary data.</text>
</comment>
<sequence length="251" mass="27274">MSAQVLREDCDGLCTLTLNRPDKLNALTVEMFQQLHAHLGALEQQQEHIGAVLLRGAGRCFSAGNDLHDIAAGQALPLPHLQARTIDRLARLPQVVIVAVHGHCYTGALELALAGDLIVCSRSASFADTHARWALTPLWGMSQRLPRRIGVARAREMMLLGRRYDGQRAAEMGLANLCFDDAQFETELQALVRELLAGSWFSHRATKRLLEETDGLPLAAGLAHEVFRNAGKGPDMAARIAAFGQASGRTA</sequence>
<dbReference type="PANTHER" id="PTHR11941">
    <property type="entry name" value="ENOYL-COA HYDRATASE-RELATED"/>
    <property type="match status" value="1"/>
</dbReference>